<dbReference type="AlphaFoldDB" id="A0AAD6DEN3"/>
<reference evidence="1 2" key="1">
    <citation type="journal article" date="2023" name="IMA Fungus">
        <title>Comparative genomic study of the Penicillium genus elucidates a diverse pangenome and 15 lateral gene transfer events.</title>
        <authorList>
            <person name="Petersen C."/>
            <person name="Sorensen T."/>
            <person name="Nielsen M.R."/>
            <person name="Sondergaard T.E."/>
            <person name="Sorensen J.L."/>
            <person name="Fitzpatrick D.A."/>
            <person name="Frisvad J.C."/>
            <person name="Nielsen K.L."/>
        </authorList>
    </citation>
    <scope>NUCLEOTIDE SEQUENCE [LARGE SCALE GENOMIC DNA]</scope>
    <source>
        <strain evidence="1 2">IBT 29057</strain>
    </source>
</reference>
<evidence type="ECO:0000313" key="1">
    <source>
        <dbReference type="EMBL" id="KAJ5578815.1"/>
    </source>
</evidence>
<keyword evidence="2" id="KW-1185">Reference proteome</keyword>
<sequence>MASNNGETILTVTDLSIKVPPSQLQFGSHVNQLFFLAKSSIACKLVLLVRGNDENGIAVIDCGGAVTVVGTEAVFKEHMKEHRDRFY</sequence>
<protein>
    <submittedName>
        <fullName evidence="1">Uncharacterized protein</fullName>
    </submittedName>
</protein>
<dbReference type="Proteomes" id="UP001216150">
    <property type="component" value="Unassembled WGS sequence"/>
</dbReference>
<evidence type="ECO:0000313" key="2">
    <source>
        <dbReference type="Proteomes" id="UP001216150"/>
    </source>
</evidence>
<comment type="caution">
    <text evidence="1">The sequence shown here is derived from an EMBL/GenBank/DDBJ whole genome shotgun (WGS) entry which is preliminary data.</text>
</comment>
<dbReference type="EMBL" id="JAQJAC010000007">
    <property type="protein sequence ID" value="KAJ5578815.1"/>
    <property type="molecule type" value="Genomic_DNA"/>
</dbReference>
<name>A0AAD6DEN3_9EURO</name>
<accession>A0AAD6DEN3</accession>
<organism evidence="1 2">
    <name type="scientific">Penicillium hetheringtonii</name>
    <dbReference type="NCBI Taxonomy" id="911720"/>
    <lineage>
        <taxon>Eukaryota</taxon>
        <taxon>Fungi</taxon>
        <taxon>Dikarya</taxon>
        <taxon>Ascomycota</taxon>
        <taxon>Pezizomycotina</taxon>
        <taxon>Eurotiomycetes</taxon>
        <taxon>Eurotiomycetidae</taxon>
        <taxon>Eurotiales</taxon>
        <taxon>Aspergillaceae</taxon>
        <taxon>Penicillium</taxon>
    </lineage>
</organism>
<gene>
    <name evidence="1" type="ORF">N7450_007682</name>
</gene>
<proteinExistence type="predicted"/>